<dbReference type="GO" id="GO:0006352">
    <property type="term" value="P:DNA-templated transcription initiation"/>
    <property type="evidence" value="ECO:0007669"/>
    <property type="project" value="InterPro"/>
</dbReference>
<keyword evidence="2" id="KW-0805">Transcription regulation</keyword>
<sequence length="198" mass="22360">MTEEQALVQRARQGDEGAFAALVEQNQGRIYHLALRMTGNPDDAAELCQEAFLNAWKGLGKFQGESSFSTWLYRLTSNVCIDFLRREKRRSTLSMTVSLDDEEGARQAELPDERYSPHRQAEQQELRDTLRAGLRALSEEHRQVLILRELEGLSYGEIAALLGVEEGTVKSRIARARLALRKYLLDQGNFFGSPSSKA</sequence>
<evidence type="ECO:0000256" key="5">
    <source>
        <dbReference type="ARBA" id="ARBA00023163"/>
    </source>
</evidence>
<keyword evidence="5" id="KW-0804">Transcription</keyword>
<dbReference type="SUPFAM" id="SSF88946">
    <property type="entry name" value="Sigma2 domain of RNA polymerase sigma factors"/>
    <property type="match status" value="1"/>
</dbReference>
<dbReference type="PANTHER" id="PTHR43133:SF8">
    <property type="entry name" value="RNA POLYMERASE SIGMA FACTOR HI_1459-RELATED"/>
    <property type="match status" value="1"/>
</dbReference>
<dbReference type="InterPro" id="IPR013324">
    <property type="entry name" value="RNA_pol_sigma_r3/r4-like"/>
</dbReference>
<organism evidence="8 9">
    <name type="scientific">Flavonifractor plautii 1_3_50AFAA</name>
    <dbReference type="NCBI Taxonomy" id="742738"/>
    <lineage>
        <taxon>Bacteria</taxon>
        <taxon>Bacillati</taxon>
        <taxon>Bacillota</taxon>
        <taxon>Clostridia</taxon>
        <taxon>Eubacteriales</taxon>
        <taxon>Oscillospiraceae</taxon>
        <taxon>Flavonifractor</taxon>
    </lineage>
</organism>
<dbReference type="EMBL" id="ADLO01000066">
    <property type="protein sequence ID" value="KGF55069.1"/>
    <property type="molecule type" value="Genomic_DNA"/>
</dbReference>
<gene>
    <name evidence="8" type="ORF">HMPREF9460_02288</name>
</gene>
<dbReference type="HOGENOM" id="CLU_047691_3_0_9"/>
<dbReference type="AlphaFoldDB" id="A0A096DC15"/>
<dbReference type="PROSITE" id="PS50937">
    <property type="entry name" value="HTH_MERR_2"/>
    <property type="match status" value="1"/>
</dbReference>
<evidence type="ECO:0000256" key="1">
    <source>
        <dbReference type="ARBA" id="ARBA00010641"/>
    </source>
</evidence>
<dbReference type="PATRIC" id="fig|742738.3.peg.2353"/>
<dbReference type="SUPFAM" id="SSF88659">
    <property type="entry name" value="Sigma3 and sigma4 domains of RNA polymerase sigma factors"/>
    <property type="match status" value="1"/>
</dbReference>
<evidence type="ECO:0000256" key="3">
    <source>
        <dbReference type="ARBA" id="ARBA00023082"/>
    </source>
</evidence>
<dbReference type="Gene3D" id="1.10.10.10">
    <property type="entry name" value="Winged helix-like DNA-binding domain superfamily/Winged helix DNA-binding domain"/>
    <property type="match status" value="1"/>
</dbReference>
<dbReference type="InterPro" id="IPR013325">
    <property type="entry name" value="RNA_pol_sigma_r2"/>
</dbReference>
<dbReference type="InterPro" id="IPR013249">
    <property type="entry name" value="RNA_pol_sigma70_r4_t2"/>
</dbReference>
<dbReference type="InterPro" id="IPR014284">
    <property type="entry name" value="RNA_pol_sigma-70_dom"/>
</dbReference>
<dbReference type="InterPro" id="IPR007627">
    <property type="entry name" value="RNA_pol_sigma70_r2"/>
</dbReference>
<feature type="region of interest" description="Disordered" evidence="6">
    <location>
        <begin position="100"/>
        <end position="123"/>
    </location>
</feature>
<keyword evidence="9" id="KW-1185">Reference proteome</keyword>
<reference evidence="8 9" key="1">
    <citation type="submission" date="2011-08" db="EMBL/GenBank/DDBJ databases">
        <title>The Genome Sequence of Clostridium orbiscindens 1_3_50AFAA.</title>
        <authorList>
            <consortium name="The Broad Institute Genome Sequencing Platform"/>
            <person name="Earl A."/>
            <person name="Ward D."/>
            <person name="Feldgarden M."/>
            <person name="Gevers D."/>
            <person name="Daigneault M."/>
            <person name="Strauss J."/>
            <person name="Allen-Vercoe E."/>
            <person name="Young S.K."/>
            <person name="Zeng Q."/>
            <person name="Gargeya S."/>
            <person name="Fitzgerald M."/>
            <person name="Haas B."/>
            <person name="Abouelleil A."/>
            <person name="Alvarado L."/>
            <person name="Arachchi H.M."/>
            <person name="Berlin A."/>
            <person name="Brown A."/>
            <person name="Chapman S.B."/>
            <person name="Chen Z."/>
            <person name="Dunbar C."/>
            <person name="Freedman E."/>
            <person name="Gearin G."/>
            <person name="Gellesch M."/>
            <person name="Goldberg J."/>
            <person name="Griggs A."/>
            <person name="Gujja S."/>
            <person name="Heiman D."/>
            <person name="Howarth C."/>
            <person name="Larson L."/>
            <person name="Lui A."/>
            <person name="MacDonald P.J.P."/>
            <person name="Montmayeur A."/>
            <person name="Murphy C."/>
            <person name="Neiman D."/>
            <person name="Pearson M."/>
            <person name="Priest M."/>
            <person name="Roberts A."/>
            <person name="Saif S."/>
            <person name="Shea T."/>
            <person name="Shenoy N."/>
            <person name="Sisk P."/>
            <person name="Stolte C."/>
            <person name="Sykes S."/>
            <person name="Wortman J."/>
            <person name="Nusbaum C."/>
            <person name="Birren B."/>
        </authorList>
    </citation>
    <scope>NUCLEOTIDE SEQUENCE [LARGE SCALE GENOMIC DNA]</scope>
    <source>
        <strain evidence="8 9">1_3_50AFAA</strain>
    </source>
</reference>
<dbReference type="InterPro" id="IPR039425">
    <property type="entry name" value="RNA_pol_sigma-70-like"/>
</dbReference>
<dbReference type="Proteomes" id="UP000029585">
    <property type="component" value="Unassembled WGS sequence"/>
</dbReference>
<evidence type="ECO:0000259" key="7">
    <source>
        <dbReference type="PROSITE" id="PS50937"/>
    </source>
</evidence>
<protein>
    <recommendedName>
        <fullName evidence="7">HTH merR-type domain-containing protein</fullName>
    </recommendedName>
</protein>
<dbReference type="NCBIfam" id="TIGR02937">
    <property type="entry name" value="sigma70-ECF"/>
    <property type="match status" value="1"/>
</dbReference>
<dbReference type="PANTHER" id="PTHR43133">
    <property type="entry name" value="RNA POLYMERASE ECF-TYPE SIGMA FACTO"/>
    <property type="match status" value="1"/>
</dbReference>
<dbReference type="InterPro" id="IPR036388">
    <property type="entry name" value="WH-like_DNA-bd_sf"/>
</dbReference>
<evidence type="ECO:0000256" key="4">
    <source>
        <dbReference type="ARBA" id="ARBA00023125"/>
    </source>
</evidence>
<dbReference type="GO" id="GO:0016987">
    <property type="term" value="F:sigma factor activity"/>
    <property type="evidence" value="ECO:0007669"/>
    <property type="project" value="UniProtKB-KW"/>
</dbReference>
<comment type="caution">
    <text evidence="8">The sequence shown here is derived from an EMBL/GenBank/DDBJ whole genome shotgun (WGS) entry which is preliminary data.</text>
</comment>
<accession>A0A096DC15</accession>
<dbReference type="Pfam" id="PF08281">
    <property type="entry name" value="Sigma70_r4_2"/>
    <property type="match status" value="1"/>
</dbReference>
<keyword evidence="4" id="KW-0238">DNA-binding</keyword>
<dbReference type="InterPro" id="IPR000551">
    <property type="entry name" value="MerR-type_HTH_dom"/>
</dbReference>
<name>A0A096DC15_FLAPL</name>
<dbReference type="eggNOG" id="COG1595">
    <property type="taxonomic scope" value="Bacteria"/>
</dbReference>
<evidence type="ECO:0000313" key="8">
    <source>
        <dbReference type="EMBL" id="KGF55069.1"/>
    </source>
</evidence>
<dbReference type="GO" id="GO:0003677">
    <property type="term" value="F:DNA binding"/>
    <property type="evidence" value="ECO:0007669"/>
    <property type="project" value="UniProtKB-KW"/>
</dbReference>
<comment type="similarity">
    <text evidence="1">Belongs to the sigma-70 factor family. ECF subfamily.</text>
</comment>
<dbReference type="RefSeq" id="WP_044941313.1">
    <property type="nucleotide sequence ID" value="NZ_KN174163.1"/>
</dbReference>
<dbReference type="Gene3D" id="1.10.1740.10">
    <property type="match status" value="1"/>
</dbReference>
<feature type="domain" description="HTH merR-type" evidence="7">
    <location>
        <begin position="142"/>
        <end position="164"/>
    </location>
</feature>
<proteinExistence type="inferred from homology"/>
<evidence type="ECO:0000313" key="9">
    <source>
        <dbReference type="Proteomes" id="UP000029585"/>
    </source>
</evidence>
<evidence type="ECO:0000256" key="2">
    <source>
        <dbReference type="ARBA" id="ARBA00023015"/>
    </source>
</evidence>
<dbReference type="Pfam" id="PF04542">
    <property type="entry name" value="Sigma70_r2"/>
    <property type="match status" value="1"/>
</dbReference>
<dbReference type="CDD" id="cd06171">
    <property type="entry name" value="Sigma70_r4"/>
    <property type="match status" value="1"/>
</dbReference>
<keyword evidence="3" id="KW-0731">Sigma factor</keyword>
<evidence type="ECO:0000256" key="6">
    <source>
        <dbReference type="SAM" id="MobiDB-lite"/>
    </source>
</evidence>
<feature type="compositionally biased region" description="Basic and acidic residues" evidence="6">
    <location>
        <begin position="104"/>
        <end position="123"/>
    </location>
</feature>